<accession>A0A4Y2NZD1</accession>
<dbReference type="SUPFAM" id="SSF46689">
    <property type="entry name" value="Homeodomain-like"/>
    <property type="match status" value="1"/>
</dbReference>
<protein>
    <recommendedName>
        <fullName evidence="4">DUF4817 domain-containing protein</fullName>
    </recommendedName>
</protein>
<sequence length="180" mass="21121">MFRTVFKRNPPASKSIKKWQKTFLETGSLQERSGGNRRLLSDARVEGVRQVFVRTPRKSIRKAASELSMSRSTIHNVLHRKLKLYAYKIQIVQKLQPNDGVQRVAFAVEMLSRIENEHDFLNRIIFSDEATFHVSNKVNKYNCRIWISENPHAVQEKERNSQKSMCGVLFHMIQSYSFFF</sequence>
<dbReference type="PANTHER" id="PTHR47326">
    <property type="entry name" value="TRANSPOSABLE ELEMENT TC3 TRANSPOSASE-LIKE PROTEIN"/>
    <property type="match status" value="1"/>
</dbReference>
<comment type="caution">
    <text evidence="2">The sequence shown here is derived from an EMBL/GenBank/DDBJ whole genome shotgun (WGS) entry which is preliminary data.</text>
</comment>
<dbReference type="InterPro" id="IPR009057">
    <property type="entry name" value="Homeodomain-like_sf"/>
</dbReference>
<evidence type="ECO:0000256" key="1">
    <source>
        <dbReference type="ARBA" id="ARBA00004123"/>
    </source>
</evidence>
<dbReference type="GO" id="GO:0005634">
    <property type="term" value="C:nucleus"/>
    <property type="evidence" value="ECO:0007669"/>
    <property type="project" value="UniProtKB-SubCell"/>
</dbReference>
<evidence type="ECO:0000313" key="3">
    <source>
        <dbReference type="Proteomes" id="UP000499080"/>
    </source>
</evidence>
<organism evidence="2 3">
    <name type="scientific">Araneus ventricosus</name>
    <name type="common">Orbweaver spider</name>
    <name type="synonym">Epeira ventricosa</name>
    <dbReference type="NCBI Taxonomy" id="182803"/>
    <lineage>
        <taxon>Eukaryota</taxon>
        <taxon>Metazoa</taxon>
        <taxon>Ecdysozoa</taxon>
        <taxon>Arthropoda</taxon>
        <taxon>Chelicerata</taxon>
        <taxon>Arachnida</taxon>
        <taxon>Araneae</taxon>
        <taxon>Araneomorphae</taxon>
        <taxon>Entelegynae</taxon>
        <taxon>Araneoidea</taxon>
        <taxon>Araneidae</taxon>
        <taxon>Araneus</taxon>
    </lineage>
</organism>
<evidence type="ECO:0008006" key="4">
    <source>
        <dbReference type="Google" id="ProtNLM"/>
    </source>
</evidence>
<dbReference type="Proteomes" id="UP000499080">
    <property type="component" value="Unassembled WGS sequence"/>
</dbReference>
<dbReference type="Gene3D" id="3.30.420.10">
    <property type="entry name" value="Ribonuclease H-like superfamily/Ribonuclease H"/>
    <property type="match status" value="1"/>
</dbReference>
<gene>
    <name evidence="2" type="ORF">AVEN_1787_1</name>
</gene>
<dbReference type="OrthoDB" id="9986793at2759"/>
<dbReference type="PANTHER" id="PTHR47326:SF1">
    <property type="entry name" value="HTH PSQ-TYPE DOMAIN-CONTAINING PROTEIN"/>
    <property type="match status" value="1"/>
</dbReference>
<proteinExistence type="predicted"/>
<evidence type="ECO:0000313" key="2">
    <source>
        <dbReference type="EMBL" id="GBN44129.1"/>
    </source>
</evidence>
<dbReference type="GO" id="GO:0003676">
    <property type="term" value="F:nucleic acid binding"/>
    <property type="evidence" value="ECO:0007669"/>
    <property type="project" value="InterPro"/>
</dbReference>
<dbReference type="InterPro" id="IPR036397">
    <property type="entry name" value="RNaseH_sf"/>
</dbReference>
<keyword evidence="3" id="KW-1185">Reference proteome</keyword>
<reference evidence="2 3" key="1">
    <citation type="journal article" date="2019" name="Sci. Rep.">
        <title>Orb-weaving spider Araneus ventricosus genome elucidates the spidroin gene catalogue.</title>
        <authorList>
            <person name="Kono N."/>
            <person name="Nakamura H."/>
            <person name="Ohtoshi R."/>
            <person name="Moran D.A.P."/>
            <person name="Shinohara A."/>
            <person name="Yoshida Y."/>
            <person name="Fujiwara M."/>
            <person name="Mori M."/>
            <person name="Tomita M."/>
            <person name="Arakawa K."/>
        </authorList>
    </citation>
    <scope>NUCLEOTIDE SEQUENCE [LARGE SCALE GENOMIC DNA]</scope>
</reference>
<comment type="subcellular location">
    <subcellularLocation>
        <location evidence="1">Nucleus</location>
    </subcellularLocation>
</comment>
<dbReference type="EMBL" id="BGPR01010078">
    <property type="protein sequence ID" value="GBN44129.1"/>
    <property type="molecule type" value="Genomic_DNA"/>
</dbReference>
<dbReference type="AlphaFoldDB" id="A0A4Y2NZD1"/>
<name>A0A4Y2NZD1_ARAVE</name>